<dbReference type="Proteomes" id="UP000790787">
    <property type="component" value="Chromosome 11"/>
</dbReference>
<gene>
    <name evidence="6" type="primary">LOC107763566</name>
</gene>
<dbReference type="KEGG" id="nta:107763566"/>
<reference evidence="5" key="1">
    <citation type="journal article" date="2014" name="Nat. Commun.">
        <title>The tobacco genome sequence and its comparison with those of tomato and potato.</title>
        <authorList>
            <person name="Sierro N."/>
            <person name="Battey J.N."/>
            <person name="Ouadi S."/>
            <person name="Bakaher N."/>
            <person name="Bovet L."/>
            <person name="Willig A."/>
            <person name="Goepfert S."/>
            <person name="Peitsch M.C."/>
            <person name="Ivanov N.V."/>
        </authorList>
    </citation>
    <scope>NUCLEOTIDE SEQUENCE [LARGE SCALE GENOMIC DNA]</scope>
</reference>
<dbReference type="GO" id="GO:0005737">
    <property type="term" value="C:cytoplasm"/>
    <property type="evidence" value="ECO:0000318"/>
    <property type="project" value="GO_Central"/>
</dbReference>
<dbReference type="OrthoDB" id="5835829at2759"/>
<dbReference type="OMA" id="IMIVAYP"/>
<dbReference type="EC" id="2.4.1.-" evidence="4"/>
<dbReference type="CDD" id="cd03784">
    <property type="entry name" value="GT1_Gtf-like"/>
    <property type="match status" value="1"/>
</dbReference>
<dbReference type="GO" id="GO:0080044">
    <property type="term" value="F:quercetin 7-O-glucosyltransferase activity"/>
    <property type="evidence" value="ECO:0000318"/>
    <property type="project" value="GO_Central"/>
</dbReference>
<evidence type="ECO:0000256" key="2">
    <source>
        <dbReference type="ARBA" id="ARBA00022679"/>
    </source>
</evidence>
<sequence>MAKMKENCHVLLVTFPSQGQINPSLQFAKRLIKLGVNVTFSTSLSALNCMSNNLSSIKGLTFAPFSDGYDNGYPNVGKSLDEYREFYASFIALGSEFVSEIFADRAKEGRPFSRIIYTTVLSWVGIVAKRLNAPATLLWIQPATLLDLYYYYFTSYKDAFKNCPDEDKSLEIPGLPFLVSIREIPSFLLSSDGLMDWLIQTMKEHVELINSESNEIVLVNTFDALEFEALRAIKNVNMVGIGPLVPSSFLDGKNPSDTSHGGDLRQRSKDYMEWLNAKPNASVVYVAFGSYSELPKQMMEEIAQGLIGSERPFLWVINGEKPMENLSCKEELEKQGKIVSWCSQVEVLQHPSLGCFLTHCGWNSTLESLVFGIPVVACPLWTDQGCNSTLIQDIWKTGVRVNANEEGVEGAEFKRCIEIVMGDGKEGEELRKKAKKWRDLAKDAMKEDGSSNENLKAYVDEILNHA</sequence>
<dbReference type="PROSITE" id="PS00375">
    <property type="entry name" value="UDPGT"/>
    <property type="match status" value="1"/>
</dbReference>
<dbReference type="Pfam" id="PF00201">
    <property type="entry name" value="UDPGT"/>
    <property type="match status" value="1"/>
</dbReference>
<comment type="similarity">
    <text evidence="1 3">Belongs to the UDP-glycosyltransferase family.</text>
</comment>
<dbReference type="Gene3D" id="3.40.50.2000">
    <property type="entry name" value="Glycogen Phosphorylase B"/>
    <property type="match status" value="2"/>
</dbReference>
<evidence type="ECO:0000313" key="6">
    <source>
        <dbReference type="RefSeq" id="XP_016437541.1"/>
    </source>
</evidence>
<dbReference type="AlphaFoldDB" id="A0A1S3XC93"/>
<evidence type="ECO:0000256" key="3">
    <source>
        <dbReference type="RuleBase" id="RU003718"/>
    </source>
</evidence>
<dbReference type="PANTHER" id="PTHR11926">
    <property type="entry name" value="GLUCOSYL/GLUCURONOSYL TRANSFERASES"/>
    <property type="match status" value="1"/>
</dbReference>
<dbReference type="GeneID" id="107763566"/>
<dbReference type="InterPro" id="IPR035595">
    <property type="entry name" value="UDP_glycos_trans_CS"/>
</dbReference>
<evidence type="ECO:0000313" key="5">
    <source>
        <dbReference type="Proteomes" id="UP000790787"/>
    </source>
</evidence>
<dbReference type="GO" id="GO:0080043">
    <property type="term" value="F:quercetin 3-O-glucosyltransferase activity"/>
    <property type="evidence" value="ECO:0000318"/>
    <property type="project" value="GO_Central"/>
</dbReference>
<proteinExistence type="inferred from homology"/>
<dbReference type="RefSeq" id="XP_016437541.1">
    <property type="nucleotide sequence ID" value="XM_016582055.1"/>
</dbReference>
<reference evidence="6" key="2">
    <citation type="submission" date="2025-08" db="UniProtKB">
        <authorList>
            <consortium name="RefSeq"/>
        </authorList>
    </citation>
    <scope>IDENTIFICATION</scope>
    <source>
        <tissue evidence="6">Leaf</tissue>
    </source>
</reference>
<keyword evidence="5" id="KW-1185">Reference proteome</keyword>
<organism evidence="5 6">
    <name type="scientific">Nicotiana tabacum</name>
    <name type="common">Common tobacco</name>
    <dbReference type="NCBI Taxonomy" id="4097"/>
    <lineage>
        <taxon>Eukaryota</taxon>
        <taxon>Viridiplantae</taxon>
        <taxon>Streptophyta</taxon>
        <taxon>Embryophyta</taxon>
        <taxon>Tracheophyta</taxon>
        <taxon>Spermatophyta</taxon>
        <taxon>Magnoliopsida</taxon>
        <taxon>eudicotyledons</taxon>
        <taxon>Gunneridae</taxon>
        <taxon>Pentapetalae</taxon>
        <taxon>asterids</taxon>
        <taxon>lamiids</taxon>
        <taxon>Solanales</taxon>
        <taxon>Solanaceae</taxon>
        <taxon>Nicotianoideae</taxon>
        <taxon>Nicotianeae</taxon>
        <taxon>Nicotiana</taxon>
    </lineage>
</organism>
<dbReference type="SUPFAM" id="SSF53756">
    <property type="entry name" value="UDP-Glycosyltransferase/glycogen phosphorylase"/>
    <property type="match status" value="1"/>
</dbReference>
<keyword evidence="3" id="KW-0328">Glycosyltransferase</keyword>
<accession>A0A1S3XC93</accession>
<dbReference type="InterPro" id="IPR002213">
    <property type="entry name" value="UDP_glucos_trans"/>
</dbReference>
<dbReference type="PaxDb" id="4097-A0A1S3XC93"/>
<dbReference type="RefSeq" id="XP_016437541.1">
    <property type="nucleotide sequence ID" value="XM_016582055.2"/>
</dbReference>
<dbReference type="SMR" id="A0A1S3XC93"/>
<evidence type="ECO:0000256" key="4">
    <source>
        <dbReference type="RuleBase" id="RU362057"/>
    </source>
</evidence>
<evidence type="ECO:0000256" key="1">
    <source>
        <dbReference type="ARBA" id="ARBA00009995"/>
    </source>
</evidence>
<protein>
    <recommendedName>
        <fullName evidence="4">Glycosyltransferase</fullName>
        <ecNumber evidence="4">2.4.1.-</ecNumber>
    </recommendedName>
</protein>
<name>A0A1S3XC93_TOBAC</name>
<dbReference type="PANTHER" id="PTHR11926:SF1539">
    <property type="entry name" value="GLYCOSYLTRANSFERASE"/>
    <property type="match status" value="1"/>
</dbReference>
<keyword evidence="2 3" id="KW-0808">Transferase</keyword>
<dbReference type="FunFam" id="3.40.50.2000:FF:000019">
    <property type="entry name" value="Glycosyltransferase"/>
    <property type="match status" value="1"/>
</dbReference>